<evidence type="ECO:0000313" key="1">
    <source>
        <dbReference type="EMBL" id="KAG2912326.1"/>
    </source>
</evidence>
<name>A0A8T1LCB9_9STRA</name>
<evidence type="ECO:0000313" key="2">
    <source>
        <dbReference type="Proteomes" id="UP000736787"/>
    </source>
</evidence>
<dbReference type="AlphaFoldDB" id="A0A8T1LCB9"/>
<proteinExistence type="predicted"/>
<sequence>MQRYRRELPEVVLERLARVQGGVALRYVEVHGVDAPPACLPRNAGSSCCEC</sequence>
<protein>
    <submittedName>
        <fullName evidence="1">Uncharacterized protein</fullName>
    </submittedName>
</protein>
<reference evidence="1" key="1">
    <citation type="submission" date="2018-10" db="EMBL/GenBank/DDBJ databases">
        <title>Effector identification in a new, highly contiguous assembly of the strawberry crown rot pathogen Phytophthora cactorum.</title>
        <authorList>
            <person name="Armitage A.D."/>
            <person name="Nellist C.F."/>
            <person name="Bates H."/>
            <person name="Vickerstaff R.J."/>
            <person name="Harrison R.J."/>
        </authorList>
    </citation>
    <scope>NUCLEOTIDE SEQUENCE</scope>
    <source>
        <strain evidence="1">4040</strain>
    </source>
</reference>
<dbReference type="Proteomes" id="UP000736787">
    <property type="component" value="Unassembled WGS sequence"/>
</dbReference>
<dbReference type="EMBL" id="RCMK01000791">
    <property type="protein sequence ID" value="KAG2912326.1"/>
    <property type="molecule type" value="Genomic_DNA"/>
</dbReference>
<organism evidence="1 2">
    <name type="scientific">Phytophthora cactorum</name>
    <dbReference type="NCBI Taxonomy" id="29920"/>
    <lineage>
        <taxon>Eukaryota</taxon>
        <taxon>Sar</taxon>
        <taxon>Stramenopiles</taxon>
        <taxon>Oomycota</taxon>
        <taxon>Peronosporomycetes</taxon>
        <taxon>Peronosporales</taxon>
        <taxon>Peronosporaceae</taxon>
        <taxon>Phytophthora</taxon>
    </lineage>
</organism>
<comment type="caution">
    <text evidence="1">The sequence shown here is derived from an EMBL/GenBank/DDBJ whole genome shotgun (WGS) entry which is preliminary data.</text>
</comment>
<gene>
    <name evidence="1" type="ORF">PC117_g18939</name>
</gene>
<accession>A0A8T1LCB9</accession>